<organism evidence="3 4">
    <name type="scientific">Irregularibacter muris</name>
    <dbReference type="NCBI Taxonomy" id="1796619"/>
    <lineage>
        <taxon>Bacteria</taxon>
        <taxon>Bacillati</taxon>
        <taxon>Bacillota</taxon>
        <taxon>Clostridia</taxon>
        <taxon>Eubacteriales</taxon>
        <taxon>Eubacteriaceae</taxon>
        <taxon>Irregularibacter</taxon>
    </lineage>
</organism>
<dbReference type="CDD" id="cd05233">
    <property type="entry name" value="SDR_c"/>
    <property type="match status" value="1"/>
</dbReference>
<evidence type="ECO:0000313" key="4">
    <source>
        <dbReference type="Proteomes" id="UP001205748"/>
    </source>
</evidence>
<protein>
    <submittedName>
        <fullName evidence="3">SDR family oxidoreductase</fullName>
    </submittedName>
</protein>
<reference evidence="3" key="1">
    <citation type="submission" date="2022-07" db="EMBL/GenBank/DDBJ databases">
        <title>Enhanced cultured diversity of the mouse gut microbiota enables custom-made synthetic communities.</title>
        <authorList>
            <person name="Afrizal A."/>
        </authorList>
    </citation>
    <scope>NUCLEOTIDE SEQUENCE</scope>
    <source>
        <strain evidence="3">DSM 28593</strain>
    </source>
</reference>
<dbReference type="PRINTS" id="PR00080">
    <property type="entry name" value="SDRFAMILY"/>
</dbReference>
<dbReference type="GO" id="GO:0008206">
    <property type="term" value="P:bile acid metabolic process"/>
    <property type="evidence" value="ECO:0007669"/>
    <property type="project" value="UniProtKB-ARBA"/>
</dbReference>
<proteinExistence type="inferred from homology"/>
<dbReference type="PROSITE" id="PS51257">
    <property type="entry name" value="PROKAR_LIPOPROTEIN"/>
    <property type="match status" value="1"/>
</dbReference>
<dbReference type="FunFam" id="3.40.50.720:FF:000084">
    <property type="entry name" value="Short-chain dehydrogenase reductase"/>
    <property type="match status" value="1"/>
</dbReference>
<comment type="similarity">
    <text evidence="1">Belongs to the short-chain dehydrogenases/reductases (SDR) family.</text>
</comment>
<dbReference type="PANTHER" id="PTHR43639">
    <property type="entry name" value="OXIDOREDUCTASE, SHORT-CHAIN DEHYDROGENASE/REDUCTASE FAMILY (AFU_ORTHOLOGUE AFUA_5G02870)"/>
    <property type="match status" value="1"/>
</dbReference>
<dbReference type="SUPFAM" id="SSF51735">
    <property type="entry name" value="NAD(P)-binding Rossmann-fold domains"/>
    <property type="match status" value="1"/>
</dbReference>
<name>A0AAE3HIG4_9FIRM</name>
<dbReference type="PRINTS" id="PR00081">
    <property type="entry name" value="GDHRDH"/>
</dbReference>
<dbReference type="EMBL" id="JANKAS010000012">
    <property type="protein sequence ID" value="MCR1899743.1"/>
    <property type="molecule type" value="Genomic_DNA"/>
</dbReference>
<evidence type="ECO:0000313" key="3">
    <source>
        <dbReference type="EMBL" id="MCR1899743.1"/>
    </source>
</evidence>
<evidence type="ECO:0000256" key="1">
    <source>
        <dbReference type="ARBA" id="ARBA00006484"/>
    </source>
</evidence>
<keyword evidence="4" id="KW-1185">Reference proteome</keyword>
<dbReference type="PANTHER" id="PTHR43639:SF1">
    <property type="entry name" value="SHORT-CHAIN DEHYDROGENASE_REDUCTASE FAMILY PROTEIN"/>
    <property type="match status" value="1"/>
</dbReference>
<accession>A0AAE3HIG4</accession>
<dbReference type="Proteomes" id="UP001205748">
    <property type="component" value="Unassembled WGS sequence"/>
</dbReference>
<evidence type="ECO:0000256" key="2">
    <source>
        <dbReference type="ARBA" id="ARBA00023002"/>
    </source>
</evidence>
<dbReference type="Pfam" id="PF13561">
    <property type="entry name" value="adh_short_C2"/>
    <property type="match status" value="1"/>
</dbReference>
<dbReference type="AlphaFoldDB" id="A0AAE3HIG4"/>
<dbReference type="GO" id="GO:0016491">
    <property type="term" value="F:oxidoreductase activity"/>
    <property type="evidence" value="ECO:0007669"/>
    <property type="project" value="UniProtKB-KW"/>
</dbReference>
<dbReference type="RefSeq" id="WP_257532403.1">
    <property type="nucleotide sequence ID" value="NZ_JANKAS010000012.1"/>
</dbReference>
<comment type="caution">
    <text evidence="3">The sequence shown here is derived from an EMBL/GenBank/DDBJ whole genome shotgun (WGS) entry which is preliminary data.</text>
</comment>
<dbReference type="InterPro" id="IPR002347">
    <property type="entry name" value="SDR_fam"/>
</dbReference>
<keyword evidence="2" id="KW-0560">Oxidoreductase</keyword>
<dbReference type="InterPro" id="IPR036291">
    <property type="entry name" value="NAD(P)-bd_dom_sf"/>
</dbReference>
<dbReference type="Gene3D" id="3.40.50.720">
    <property type="entry name" value="NAD(P)-binding Rossmann-like Domain"/>
    <property type="match status" value="1"/>
</dbReference>
<sequence>MELHGKVALITGSSSGIGEVIAKKFLSQGASVFGCGLEESSTIKNENYEYKKADLTLFSQAQNVVEECMKRFDQLDIVVNCAGITGVGTIENTNAEEFERQFKVNVFAVYNVCKAAVPELNKSKGAAIINIASELGVKAIPERIAYCPSKAAVVMFTKCLAIECGPHIRVNGILPALTETPMTKARFEQAENPEEFRERMNSRYILKRMCQSEDIAEGALFLASQRSSYITGDMLAICGGGHIYTFPD</sequence>
<gene>
    <name evidence="3" type="ORF">NSA47_12220</name>
</gene>